<dbReference type="InParanoid" id="B9T5Z2"/>
<proteinExistence type="predicted"/>
<protein>
    <submittedName>
        <fullName evidence="3">Uncharacterized protein</fullName>
    </submittedName>
</protein>
<feature type="compositionally biased region" description="Basic and acidic residues" evidence="2">
    <location>
        <begin position="1"/>
        <end position="11"/>
    </location>
</feature>
<evidence type="ECO:0000256" key="1">
    <source>
        <dbReference type="SAM" id="Coils"/>
    </source>
</evidence>
<dbReference type="Proteomes" id="UP000008311">
    <property type="component" value="Unassembled WGS sequence"/>
</dbReference>
<feature type="region of interest" description="Disordered" evidence="2">
    <location>
        <begin position="1"/>
        <end position="22"/>
    </location>
</feature>
<organism evidence="3 4">
    <name type="scientific">Ricinus communis</name>
    <name type="common">Castor bean</name>
    <dbReference type="NCBI Taxonomy" id="3988"/>
    <lineage>
        <taxon>Eukaryota</taxon>
        <taxon>Viridiplantae</taxon>
        <taxon>Streptophyta</taxon>
        <taxon>Embryophyta</taxon>
        <taxon>Tracheophyta</taxon>
        <taxon>Spermatophyta</taxon>
        <taxon>Magnoliopsida</taxon>
        <taxon>eudicotyledons</taxon>
        <taxon>Gunneridae</taxon>
        <taxon>Pentapetalae</taxon>
        <taxon>rosids</taxon>
        <taxon>fabids</taxon>
        <taxon>Malpighiales</taxon>
        <taxon>Euphorbiaceae</taxon>
        <taxon>Acalyphoideae</taxon>
        <taxon>Acalypheae</taxon>
        <taxon>Ricinus</taxon>
    </lineage>
</organism>
<dbReference type="FunCoup" id="B9T5Z2">
    <property type="interactions" value="1534"/>
</dbReference>
<gene>
    <name evidence="3" type="ORF">RCOM_0152200</name>
</gene>
<feature type="compositionally biased region" description="Basic residues" evidence="2">
    <location>
        <begin position="181"/>
        <end position="192"/>
    </location>
</feature>
<evidence type="ECO:0000313" key="3">
    <source>
        <dbReference type="EMBL" id="EEF28720.1"/>
    </source>
</evidence>
<accession>B9T5Z2</accession>
<name>B9T5Z2_RICCO</name>
<dbReference type="PANTHER" id="PTHR33701:SF3">
    <property type="entry name" value="TRANSCRIPTIONAL REGULATOR ATRX"/>
    <property type="match status" value="1"/>
</dbReference>
<dbReference type="STRING" id="3988.B9T5Z2"/>
<reference evidence="4" key="1">
    <citation type="journal article" date="2010" name="Nat. Biotechnol.">
        <title>Draft genome sequence of the oilseed species Ricinus communis.</title>
        <authorList>
            <person name="Chan A.P."/>
            <person name="Crabtree J."/>
            <person name="Zhao Q."/>
            <person name="Lorenzi H."/>
            <person name="Orvis J."/>
            <person name="Puiu D."/>
            <person name="Melake-Berhan A."/>
            <person name="Jones K.M."/>
            <person name="Redman J."/>
            <person name="Chen G."/>
            <person name="Cahoon E.B."/>
            <person name="Gedil M."/>
            <person name="Stanke M."/>
            <person name="Haas B.J."/>
            <person name="Wortman J.R."/>
            <person name="Fraser-Liggett C.M."/>
            <person name="Ravel J."/>
            <person name="Rabinowicz P.D."/>
        </authorList>
    </citation>
    <scope>NUCLEOTIDE SEQUENCE [LARGE SCALE GENOMIC DNA]</scope>
    <source>
        <strain evidence="4">cv. Hale</strain>
    </source>
</reference>
<dbReference type="eggNOG" id="ENOG502QR45">
    <property type="taxonomic scope" value="Eukaryota"/>
</dbReference>
<keyword evidence="1" id="KW-0175">Coiled coil</keyword>
<sequence>MNNSDKEKQDQRTNSGMEDSTAMTIEFLRARLLSERSVSRTARQRADELATRVAELEEQLRIVSLQRMKAEKATADILAILEGNGISDISETFDSCSDRDTPCESKVGNRSSKEENSINSKVRNNDSEELSGSDFDFSSVPGRSLSWKGRKNSPRSLEKSKDSSMRRRSSFSSVGSSPKQRPGKSCRQIRRKESRFEYKASPVKRDCPEDEVAATSANFPSCSDFEPKRGEVKPLLEDSHSDCLGNERNASDNGLDYNVYRGDRDMEKALEHQAQLIGQYEAMEKVQREWEEKFRENNSSTPDSCDHGNRSDITEERYEIREPAKGPATTNAIQTEGLLSVVEGVSNTQPHGFLPSSHVDAVCLEERKSSIAPVPEFSTQDSAFPMAKAKQNQKNPGNNDHSPLLIAHHDSASFGSQYSSGSQSVLSFPSNTGSSFNKGKATSGSENERCALVPHKASGGLGGVLEALEEARQSLQQRINRLPSVATTVRKSVESSVSTTISRDEVQIPVGCVGLFRLPTDFSVEGNTRANLLSSSAQLSLGNHYSDRGVPAAASNQFVASPYLQGRSSSSTEDQFLSSQYVGGGSRIPTPKPYFDPYLDTGLPSSSRYTYPNYPINTSYPDLMPRIPSREGSLAPVPDSSMPLQICRFSAASFSQVSDIVDFAV</sequence>
<feature type="coiled-coil region" evidence="1">
    <location>
        <begin position="39"/>
        <end position="73"/>
    </location>
</feature>
<keyword evidence="4" id="KW-1185">Reference proteome</keyword>
<dbReference type="EMBL" id="EQ974563">
    <property type="protein sequence ID" value="EEF28720.1"/>
    <property type="molecule type" value="Genomic_DNA"/>
</dbReference>
<evidence type="ECO:0000313" key="4">
    <source>
        <dbReference type="Proteomes" id="UP000008311"/>
    </source>
</evidence>
<evidence type="ECO:0000256" key="2">
    <source>
        <dbReference type="SAM" id="MobiDB-lite"/>
    </source>
</evidence>
<feature type="compositionally biased region" description="Basic and acidic residues" evidence="2">
    <location>
        <begin position="156"/>
        <end position="165"/>
    </location>
</feature>
<feature type="region of interest" description="Disordered" evidence="2">
    <location>
        <begin position="93"/>
        <end position="192"/>
    </location>
</feature>
<dbReference type="AlphaFoldDB" id="B9T5Z2"/>
<feature type="compositionally biased region" description="Low complexity" evidence="2">
    <location>
        <begin position="170"/>
        <end position="179"/>
    </location>
</feature>
<feature type="compositionally biased region" description="Polar residues" evidence="2">
    <location>
        <begin position="12"/>
        <end position="22"/>
    </location>
</feature>
<dbReference type="PANTHER" id="PTHR33701">
    <property type="entry name" value="TRANSMEMBRANE PROTEIN"/>
    <property type="match status" value="1"/>
</dbReference>